<feature type="chain" id="PRO_5029634161" evidence="2">
    <location>
        <begin position="28"/>
        <end position="814"/>
    </location>
</feature>
<proteinExistence type="predicted"/>
<dbReference type="InterPro" id="IPR044023">
    <property type="entry name" value="Ig_7"/>
</dbReference>
<feature type="domain" description="Ig-like" evidence="4">
    <location>
        <begin position="128"/>
        <end position="211"/>
    </location>
</feature>
<feature type="region of interest" description="Disordered" evidence="1">
    <location>
        <begin position="392"/>
        <end position="418"/>
    </location>
</feature>
<protein>
    <submittedName>
        <fullName evidence="5">T9SS type A sorting domain-containing protein</fullName>
    </submittedName>
</protein>
<keyword evidence="2" id="KW-0732">Signal</keyword>
<comment type="caution">
    <text evidence="5">The sequence shown here is derived from an EMBL/GenBank/DDBJ whole genome shotgun (WGS) entry which is preliminary data.</text>
</comment>
<dbReference type="InterPro" id="IPR026444">
    <property type="entry name" value="Secre_tail"/>
</dbReference>
<sequence>MTKLYWQHLFIFLSCFIQLVSTSQVLAQTLDTEPLAVTSVCPGSQIDVTGIRTAPAGEFSVQLSNDGATYTDIPSTFLSASGRYEVSYRATIPANTPAGTTYRIRLVSKNPDINGTPSSSILTVKAKPALPTVPANSLSLCQAQSTGPLSATPTDASAVLVWYGTNATGGTGVLTPTQPSTGNAGVVNYYVAQQLNGCESDRAVTPVEVKPPSEAPDVQSLLVCQNTTVPVVQPTGQNLLWYTNSTGGTGSVTAPVVSTSQTSQTTYYISQTTNGCESPRVAFTITVTPTPPAPGVTQKNICQFAPAEPVTAIGEGLHWYNLDGNMFGEAPTISTDKGGSFSLLVTQTVGGCESPKATFVVTVLTTPVPTVAKTTVEICQGTTAQSLTATGTNLKWTDPNGNVTTTAPAPPTLSASTNPNGDVYYVTQTANGCESPKVAITVFVQSLPTLSILGSTTANLGLEVPLTLTFLGVGPYQYKLSNGLTGTAIKDTTILVMPAQTTIYQVAEVRNKCGAGLLTGGSSATVTVLVPTIQTLALTSATVCAGTSLTASFATSEAFNSGNVFKLQLAKVETDTTKMAYVDVPMSQTANGEVVGTIPANATSGLYRVRVIATNPKIPINGTISPTILTIRPLPAATLTGNQTIFEGQPASLSVVFSGDAPWTFSYRDSTSAGLGAVQSLTATINPYPFAVNPKKTTAYFLTSVSNGCGSGSLTDRMVIVSVNPLLGIEDQSLADAVEVYPVPATANLTVRINGLPVTQTALLEIMDLNGHTTNRQETRHATSSFALDQHPAGTYILHIRVGDRRVSRRIVKL</sequence>
<dbReference type="PROSITE" id="PS51257">
    <property type="entry name" value="PROKAR_LIPOPROTEIN"/>
    <property type="match status" value="1"/>
</dbReference>
<accession>A0A7K1SM92</accession>
<feature type="domain" description="Ig-like" evidence="4">
    <location>
        <begin position="221"/>
        <end position="289"/>
    </location>
</feature>
<dbReference type="AlphaFoldDB" id="A0A7K1SM92"/>
<evidence type="ECO:0000259" key="4">
    <source>
        <dbReference type="Pfam" id="PF19081"/>
    </source>
</evidence>
<evidence type="ECO:0000256" key="2">
    <source>
        <dbReference type="SAM" id="SignalP"/>
    </source>
</evidence>
<evidence type="ECO:0000259" key="3">
    <source>
        <dbReference type="Pfam" id="PF18962"/>
    </source>
</evidence>
<name>A0A7K1SM92_9BACT</name>
<evidence type="ECO:0000313" key="6">
    <source>
        <dbReference type="Proteomes" id="UP000436006"/>
    </source>
</evidence>
<evidence type="ECO:0000256" key="1">
    <source>
        <dbReference type="SAM" id="MobiDB-lite"/>
    </source>
</evidence>
<organism evidence="5 6">
    <name type="scientific">Spirosoma arboris</name>
    <dbReference type="NCBI Taxonomy" id="2682092"/>
    <lineage>
        <taxon>Bacteria</taxon>
        <taxon>Pseudomonadati</taxon>
        <taxon>Bacteroidota</taxon>
        <taxon>Cytophagia</taxon>
        <taxon>Cytophagales</taxon>
        <taxon>Cytophagaceae</taxon>
        <taxon>Spirosoma</taxon>
    </lineage>
</organism>
<feature type="domain" description="Secretion system C-terminal sorting" evidence="3">
    <location>
        <begin position="740"/>
        <end position="811"/>
    </location>
</feature>
<keyword evidence="6" id="KW-1185">Reference proteome</keyword>
<reference evidence="5 6" key="1">
    <citation type="submission" date="2019-12" db="EMBL/GenBank/DDBJ databases">
        <title>Spirosoma sp. HMF4905 genome sequencing and assembly.</title>
        <authorList>
            <person name="Kang H."/>
            <person name="Cha I."/>
            <person name="Kim H."/>
            <person name="Joh K."/>
        </authorList>
    </citation>
    <scope>NUCLEOTIDE SEQUENCE [LARGE SCALE GENOMIC DNA]</scope>
    <source>
        <strain evidence="5 6">HMF4905</strain>
    </source>
</reference>
<dbReference type="Pfam" id="PF19081">
    <property type="entry name" value="Ig_7"/>
    <property type="match status" value="2"/>
</dbReference>
<dbReference type="Pfam" id="PF18962">
    <property type="entry name" value="Por_Secre_tail"/>
    <property type="match status" value="1"/>
</dbReference>
<feature type="compositionally biased region" description="Low complexity" evidence="1">
    <location>
        <begin position="399"/>
        <end position="418"/>
    </location>
</feature>
<gene>
    <name evidence="5" type="ORF">GO755_33145</name>
</gene>
<feature type="signal peptide" evidence="2">
    <location>
        <begin position="1"/>
        <end position="27"/>
    </location>
</feature>
<dbReference type="RefSeq" id="WP_157589737.1">
    <property type="nucleotide sequence ID" value="NZ_WPIN01000019.1"/>
</dbReference>
<dbReference type="NCBIfam" id="TIGR04183">
    <property type="entry name" value="Por_Secre_tail"/>
    <property type="match status" value="1"/>
</dbReference>
<evidence type="ECO:0000313" key="5">
    <source>
        <dbReference type="EMBL" id="MVM34922.1"/>
    </source>
</evidence>
<dbReference type="Proteomes" id="UP000436006">
    <property type="component" value="Unassembled WGS sequence"/>
</dbReference>
<dbReference type="EMBL" id="WPIN01000019">
    <property type="protein sequence ID" value="MVM34922.1"/>
    <property type="molecule type" value="Genomic_DNA"/>
</dbReference>